<evidence type="ECO:0000313" key="2">
    <source>
        <dbReference type="Proteomes" id="UP001155546"/>
    </source>
</evidence>
<accession>A0A9X2WIT7</accession>
<name>A0A9X2WIT7_9GAMM</name>
<evidence type="ECO:0000313" key="1">
    <source>
        <dbReference type="EMBL" id="MCT7940269.1"/>
    </source>
</evidence>
<gene>
    <name evidence="1" type="ORF">NE535_00445</name>
</gene>
<dbReference type="SMART" id="SM00855">
    <property type="entry name" value="PGAM"/>
    <property type="match status" value="1"/>
</dbReference>
<keyword evidence="2" id="KW-1185">Reference proteome</keyword>
<sequence>MAQVVSSAQTNPTVQSDNHNAQKWTFILVRHGEKQTGSDPELNEQGTLRAQRLADMLQHIPLDKVYSTDYRRTQLTAEPTAKNQNLAVTSYDPSDLAGFSQTLMQQPGHYLIVGHGNTMIALAKKLSQLDDFDKMNYTEDYDRLYFIEVNIIDGKRTNSVYRFSY</sequence>
<dbReference type="RefSeq" id="WP_261296732.1">
    <property type="nucleotide sequence ID" value="NZ_JAMTCD010000001.1"/>
</dbReference>
<dbReference type="Pfam" id="PF00300">
    <property type="entry name" value="His_Phos_1"/>
    <property type="match status" value="1"/>
</dbReference>
<dbReference type="SUPFAM" id="SSF53254">
    <property type="entry name" value="Phosphoglycerate mutase-like"/>
    <property type="match status" value="1"/>
</dbReference>
<protein>
    <submittedName>
        <fullName evidence="1">Histidine phosphatase family protein</fullName>
    </submittedName>
</protein>
<dbReference type="Gene3D" id="3.40.50.1240">
    <property type="entry name" value="Phosphoglycerate mutase-like"/>
    <property type="match status" value="1"/>
</dbReference>
<dbReference type="Proteomes" id="UP001155546">
    <property type="component" value="Unassembled WGS sequence"/>
</dbReference>
<dbReference type="CDD" id="cd07040">
    <property type="entry name" value="HP"/>
    <property type="match status" value="1"/>
</dbReference>
<dbReference type="AlphaFoldDB" id="A0A9X2WIT7"/>
<dbReference type="InterPro" id="IPR013078">
    <property type="entry name" value="His_Pase_superF_clade-1"/>
</dbReference>
<comment type="caution">
    <text evidence="1">The sequence shown here is derived from an EMBL/GenBank/DDBJ whole genome shotgun (WGS) entry which is preliminary data.</text>
</comment>
<reference evidence="1" key="1">
    <citation type="journal article" date="2023" name="Int. J. Syst. Evol. Microbiol.">
        <title>&lt;i&gt;Shewanella septentrionalis&lt;/i&gt; sp. nov. and &lt;i&gt;Shewanella holmiensis&lt;/i&gt; sp. nov., isolated from Baltic Sea water and sediments.</title>
        <authorList>
            <person name="Martin-Rodriguez A.J."/>
            <person name="Thorell K."/>
            <person name="Joffre E."/>
            <person name="Jensie-Markopoulos S."/>
            <person name="Moore E.R.B."/>
            <person name="Sjoling A."/>
        </authorList>
    </citation>
    <scope>NUCLEOTIDE SEQUENCE</scope>
    <source>
        <strain evidence="1">SP1S2-7</strain>
    </source>
</reference>
<dbReference type="InterPro" id="IPR029033">
    <property type="entry name" value="His_PPase_superfam"/>
</dbReference>
<dbReference type="EMBL" id="JAMTCD010000001">
    <property type="protein sequence ID" value="MCT7940269.1"/>
    <property type="molecule type" value="Genomic_DNA"/>
</dbReference>
<organism evidence="1 2">
    <name type="scientific">Shewanella holmiensis</name>
    <dbReference type="NCBI Taxonomy" id="2952222"/>
    <lineage>
        <taxon>Bacteria</taxon>
        <taxon>Pseudomonadati</taxon>
        <taxon>Pseudomonadota</taxon>
        <taxon>Gammaproteobacteria</taxon>
        <taxon>Alteromonadales</taxon>
        <taxon>Shewanellaceae</taxon>
        <taxon>Shewanella</taxon>
    </lineage>
</organism>
<proteinExistence type="predicted"/>